<dbReference type="EMBL" id="BPUS01000021">
    <property type="protein sequence ID" value="GJH29258.1"/>
    <property type="molecule type" value="Genomic_DNA"/>
</dbReference>
<dbReference type="Proteomes" id="UP001055111">
    <property type="component" value="Unassembled WGS sequence"/>
</dbReference>
<dbReference type="RefSeq" id="WP_238216458.1">
    <property type="nucleotide sequence ID" value="NZ_BPUS01000021.1"/>
</dbReference>
<protein>
    <submittedName>
        <fullName evidence="1">Uncharacterized protein</fullName>
    </submittedName>
</protein>
<proteinExistence type="predicted"/>
<name>A0AA37IH73_9BURK</name>
<gene>
    <name evidence="1" type="ORF">CBA19CS42_32100</name>
</gene>
<sequence length="124" mass="13743">MNQPENRAKPASRLPFASTLAVGQLLDLLLADAMSDVEVVARELSLRDEMLERLQRSFDRLVCAQSLAGTLFDDIAVDALDDGTPDEVDPMESVRAAMEILATSWPQNYGADAAEWLMLGERRY</sequence>
<accession>A0AA37IH73</accession>
<organism evidence="1 2">
    <name type="scientific">Caballeronia novacaledonica</name>
    <dbReference type="NCBI Taxonomy" id="1544861"/>
    <lineage>
        <taxon>Bacteria</taxon>
        <taxon>Pseudomonadati</taxon>
        <taxon>Pseudomonadota</taxon>
        <taxon>Betaproteobacteria</taxon>
        <taxon>Burkholderiales</taxon>
        <taxon>Burkholderiaceae</taxon>
        <taxon>Caballeronia</taxon>
    </lineage>
</organism>
<evidence type="ECO:0000313" key="2">
    <source>
        <dbReference type="Proteomes" id="UP001055111"/>
    </source>
</evidence>
<comment type="caution">
    <text evidence="1">The sequence shown here is derived from an EMBL/GenBank/DDBJ whole genome shotgun (WGS) entry which is preliminary data.</text>
</comment>
<evidence type="ECO:0000313" key="1">
    <source>
        <dbReference type="EMBL" id="GJH29258.1"/>
    </source>
</evidence>
<dbReference type="AlphaFoldDB" id="A0AA37IH73"/>
<reference evidence="1" key="1">
    <citation type="submission" date="2022-09" db="EMBL/GenBank/DDBJ databases">
        <title>Isolation and characterization of 3-chlorobenzoate degrading bacteria from soils in Shizuoka.</title>
        <authorList>
            <person name="Ifat A."/>
            <person name="Ogawa N."/>
            <person name="Kimbara K."/>
            <person name="Moriuchi R."/>
            <person name="Dohra H."/>
            <person name="Shintani M."/>
        </authorList>
    </citation>
    <scope>NUCLEOTIDE SEQUENCE</scope>
    <source>
        <strain evidence="1">19CS4-2</strain>
    </source>
</reference>